<dbReference type="PRINTS" id="PR00301">
    <property type="entry name" value="HEATSHOCK70"/>
</dbReference>
<reference evidence="2" key="1">
    <citation type="submission" date="2024-06" db="EMBL/GenBank/DDBJ databases">
        <title>Multi-omics analyses provide insights into the biosynthesis of the anticancer antibiotic pleurotin in Hohenbuehelia grisea.</title>
        <authorList>
            <person name="Weaver J.A."/>
            <person name="Alberti F."/>
        </authorList>
    </citation>
    <scope>NUCLEOTIDE SEQUENCE [LARGE SCALE GENOMIC DNA]</scope>
    <source>
        <strain evidence="2">T-177</strain>
    </source>
</reference>
<dbReference type="Gene3D" id="3.30.420.40">
    <property type="match status" value="2"/>
</dbReference>
<organism evidence="1 2">
    <name type="scientific">Hohenbuehelia grisea</name>
    <dbReference type="NCBI Taxonomy" id="104357"/>
    <lineage>
        <taxon>Eukaryota</taxon>
        <taxon>Fungi</taxon>
        <taxon>Dikarya</taxon>
        <taxon>Basidiomycota</taxon>
        <taxon>Agaricomycotina</taxon>
        <taxon>Agaricomycetes</taxon>
        <taxon>Agaricomycetidae</taxon>
        <taxon>Agaricales</taxon>
        <taxon>Pleurotineae</taxon>
        <taxon>Pleurotaceae</taxon>
        <taxon>Hohenbuehelia</taxon>
    </lineage>
</organism>
<dbReference type="Gene3D" id="3.90.640.10">
    <property type="entry name" value="Actin, Chain A, domain 4"/>
    <property type="match status" value="1"/>
</dbReference>
<accession>A0ABR3J184</accession>
<name>A0ABR3J184_9AGAR</name>
<dbReference type="InterPro" id="IPR043129">
    <property type="entry name" value="ATPase_NBD"/>
</dbReference>
<dbReference type="Proteomes" id="UP001556367">
    <property type="component" value="Unassembled WGS sequence"/>
</dbReference>
<dbReference type="PANTHER" id="PTHR14187">
    <property type="entry name" value="ALPHA KINASE/ELONGATION FACTOR 2 KINASE"/>
    <property type="match status" value="1"/>
</dbReference>
<comment type="caution">
    <text evidence="1">The sequence shown here is derived from an EMBL/GenBank/DDBJ whole genome shotgun (WGS) entry which is preliminary data.</text>
</comment>
<evidence type="ECO:0000313" key="2">
    <source>
        <dbReference type="Proteomes" id="UP001556367"/>
    </source>
</evidence>
<sequence length="588" mass="65306">MSSVLRNPYTGTKRLVVAIDIGTTYTAASFCILKPGFVPKFEEILSWPAQAVADAKVPSVVYYDAATEIRAIGAETEDEDMVVEAEDNGWHKAEWWKLHLRPEHLPLVRGLELPELPPGVSTNKVLSDFFGFVKRQIQIYIQRSYADGSRLWDELFPSMFAILTTPNGWEGIQQARMREAAISGGLVDADGGRRIRFVTEAEAAVLYAANTGNVEDWLFEGGNVILCDCGGGTIDISGYTIRQTSPLRLEESSAPLCYLAGGVHISNKARIYFANRLSDTKWGHDDAIRRVTEQFDRNMKKKFCDVKKVLHVQLDGHESDASLGIVRGRMRVSGKDIEGFFRPSVVAILDGLRTAWENGNRLADSVILVGGLAGSPYVYDQILQWGKMVGVSISKPDGPSTKAVASGALAWHLDASVSTRVARYHYGKEVRAQFDPADPTMRGRPIEVDYITGEQMVNHFWSCIVEKDTRVDAQKEFWASYVLRTTGLGSQIHSSAIYVYRKAKTPKFVTSLLTGNRLPGFEVLCHVKADLQPLWDATAFELSAVSCVRYKSLMFKIHITLVDTEISAKMSWEVNGVTRYSPAVVAYD</sequence>
<dbReference type="PANTHER" id="PTHR14187:SF5">
    <property type="entry name" value="HEAT SHOCK 70 KDA PROTEIN 12A"/>
    <property type="match status" value="1"/>
</dbReference>
<protein>
    <submittedName>
        <fullName evidence="1">Uncharacterized protein</fullName>
    </submittedName>
</protein>
<evidence type="ECO:0000313" key="1">
    <source>
        <dbReference type="EMBL" id="KAL0949368.1"/>
    </source>
</evidence>
<dbReference type="EMBL" id="JASNQZ010000012">
    <property type="protein sequence ID" value="KAL0949368.1"/>
    <property type="molecule type" value="Genomic_DNA"/>
</dbReference>
<keyword evidence="2" id="KW-1185">Reference proteome</keyword>
<gene>
    <name evidence="1" type="ORF">HGRIS_009437</name>
</gene>
<dbReference type="CDD" id="cd10170">
    <property type="entry name" value="ASKHA_NBD_HSP70"/>
    <property type="match status" value="1"/>
</dbReference>
<dbReference type="SUPFAM" id="SSF53067">
    <property type="entry name" value="Actin-like ATPase domain"/>
    <property type="match status" value="2"/>
</dbReference>
<proteinExistence type="predicted"/>